<name>A0A6A4GQW7_9AGAR</name>
<dbReference type="Proteomes" id="UP000799118">
    <property type="component" value="Unassembled WGS sequence"/>
</dbReference>
<evidence type="ECO:0000313" key="2">
    <source>
        <dbReference type="Proteomes" id="UP000799118"/>
    </source>
</evidence>
<dbReference type="AlphaFoldDB" id="A0A6A4GQW7"/>
<reference evidence="1" key="1">
    <citation type="journal article" date="2019" name="Environ. Microbiol.">
        <title>Fungal ecological strategies reflected in gene transcription - a case study of two litter decomposers.</title>
        <authorList>
            <person name="Barbi F."/>
            <person name="Kohler A."/>
            <person name="Barry K."/>
            <person name="Baskaran P."/>
            <person name="Daum C."/>
            <person name="Fauchery L."/>
            <person name="Ihrmark K."/>
            <person name="Kuo A."/>
            <person name="LaButti K."/>
            <person name="Lipzen A."/>
            <person name="Morin E."/>
            <person name="Grigoriev I.V."/>
            <person name="Henrissat B."/>
            <person name="Lindahl B."/>
            <person name="Martin F."/>
        </authorList>
    </citation>
    <scope>NUCLEOTIDE SEQUENCE</scope>
    <source>
        <strain evidence="1">JB14</strain>
    </source>
</reference>
<protein>
    <recommendedName>
        <fullName evidence="3">Reverse transcriptase zinc-binding domain-containing protein</fullName>
    </recommendedName>
</protein>
<proteinExistence type="predicted"/>
<dbReference type="Gene3D" id="3.30.420.10">
    <property type="entry name" value="Ribonuclease H-like superfamily/Ribonuclease H"/>
    <property type="match status" value="1"/>
</dbReference>
<dbReference type="EMBL" id="ML769782">
    <property type="protein sequence ID" value="KAE9387763.1"/>
    <property type="molecule type" value="Genomic_DNA"/>
</dbReference>
<dbReference type="OrthoDB" id="2976650at2759"/>
<evidence type="ECO:0000313" key="1">
    <source>
        <dbReference type="EMBL" id="KAE9387763.1"/>
    </source>
</evidence>
<dbReference type="InterPro" id="IPR036397">
    <property type="entry name" value="RNaseH_sf"/>
</dbReference>
<keyword evidence="2" id="KW-1185">Reference proteome</keyword>
<accession>A0A6A4GQW7</accession>
<sequence length="436" mass="49189">MAQVQVATAASCIREGESDARAGAGLFFQEANQLNRSAKLPLFVNQSKKAGEAVAVKLAADTIDPKLSIHLKTSSKFIRSFIESPSKLEDEDFLGKPTGIILKSLLTSLRMRITPTLIKELKRNEKTHPEALAKAAISKTGASYINISQPPTLRVTGAKLSVMTQSLAYKMIKAQQAKKDGNKRIRTERNLERVKECVEDKFGYSPTYEAFWKAIRTKDFERKVRDFLWMITHDAYWTGTHWLRDSMKPELKERAICPLCGKIDDFRHILTECESPGQATIWKLAGSLWEMKKSTIPWAYLALGDILGSSLARITAPGTERVLVGESRLWKILIVESAYLIWTMRCERVIANEHAPFSEMEVENRWIRMMNERLEIDCQMTDGRYGKKALSKKLVMQTWKGTLKDEGTLPEDWTTKSGVLVGISRGQSREEVSGVG</sequence>
<organism evidence="1 2">
    <name type="scientific">Gymnopus androsaceus JB14</name>
    <dbReference type="NCBI Taxonomy" id="1447944"/>
    <lineage>
        <taxon>Eukaryota</taxon>
        <taxon>Fungi</taxon>
        <taxon>Dikarya</taxon>
        <taxon>Basidiomycota</taxon>
        <taxon>Agaricomycotina</taxon>
        <taxon>Agaricomycetes</taxon>
        <taxon>Agaricomycetidae</taxon>
        <taxon>Agaricales</taxon>
        <taxon>Marasmiineae</taxon>
        <taxon>Omphalotaceae</taxon>
        <taxon>Gymnopus</taxon>
    </lineage>
</organism>
<dbReference type="GO" id="GO:0003676">
    <property type="term" value="F:nucleic acid binding"/>
    <property type="evidence" value="ECO:0007669"/>
    <property type="project" value="InterPro"/>
</dbReference>
<evidence type="ECO:0008006" key="3">
    <source>
        <dbReference type="Google" id="ProtNLM"/>
    </source>
</evidence>
<gene>
    <name evidence="1" type="ORF">BT96DRAFT_1078888</name>
</gene>